<evidence type="ECO:0000313" key="1">
    <source>
        <dbReference type="EMBL" id="SCC60563.1"/>
    </source>
</evidence>
<protein>
    <submittedName>
        <fullName evidence="1">Uncharacterized protein</fullName>
    </submittedName>
</protein>
<dbReference type="STRING" id="1335309.GA0116948_11810"/>
<sequence length="105" mass="11835">MLYALNGIAQTPVIKIELDTIQDFRPSFTSISNTIPERIWPAQGETLDSILWSTYLPGKRHLQDAYQAGCPPIDKALFILEKRIGDAVKLCLLKKHNPFLTNTIP</sequence>
<proteinExistence type="predicted"/>
<organism evidence="1 2">
    <name type="scientific">Chitinophaga costaii</name>
    <dbReference type="NCBI Taxonomy" id="1335309"/>
    <lineage>
        <taxon>Bacteria</taxon>
        <taxon>Pseudomonadati</taxon>
        <taxon>Bacteroidota</taxon>
        <taxon>Chitinophagia</taxon>
        <taxon>Chitinophagales</taxon>
        <taxon>Chitinophagaceae</taxon>
        <taxon>Chitinophaga</taxon>
    </lineage>
</organism>
<dbReference type="EMBL" id="FMAR01000018">
    <property type="protein sequence ID" value="SCC60563.1"/>
    <property type="molecule type" value="Genomic_DNA"/>
</dbReference>
<reference evidence="1 2" key="1">
    <citation type="submission" date="2016-08" db="EMBL/GenBank/DDBJ databases">
        <authorList>
            <person name="Seilhamer J.J."/>
        </authorList>
    </citation>
    <scope>NUCLEOTIDE SEQUENCE [LARGE SCALE GENOMIC DNA]</scope>
    <source>
        <strain evidence="1 2">A37T2</strain>
    </source>
</reference>
<dbReference type="RefSeq" id="WP_089715098.1">
    <property type="nucleotide sequence ID" value="NZ_FMAR01000018.1"/>
</dbReference>
<dbReference type="Proteomes" id="UP000242818">
    <property type="component" value="Unassembled WGS sequence"/>
</dbReference>
<evidence type="ECO:0000313" key="2">
    <source>
        <dbReference type="Proteomes" id="UP000242818"/>
    </source>
</evidence>
<keyword evidence="2" id="KW-1185">Reference proteome</keyword>
<name>A0A1C4FXZ5_9BACT</name>
<dbReference type="AlphaFoldDB" id="A0A1C4FXZ5"/>
<gene>
    <name evidence="1" type="ORF">GA0116948_11810</name>
</gene>
<accession>A0A1C4FXZ5</accession>